<evidence type="ECO:0000256" key="1">
    <source>
        <dbReference type="ARBA" id="ARBA00001947"/>
    </source>
</evidence>
<evidence type="ECO:0000256" key="5">
    <source>
        <dbReference type="ARBA" id="ARBA00022475"/>
    </source>
</evidence>
<keyword evidence="16" id="KW-0325">Glycoprotein</keyword>
<dbReference type="GO" id="GO:0008889">
    <property type="term" value="F:glycerophosphodiester phosphodiesterase activity"/>
    <property type="evidence" value="ECO:0007669"/>
    <property type="project" value="TreeGrafter"/>
</dbReference>
<dbReference type="GO" id="GO:0098552">
    <property type="term" value="C:side of membrane"/>
    <property type="evidence" value="ECO:0007669"/>
    <property type="project" value="UniProtKB-KW"/>
</dbReference>
<evidence type="ECO:0000256" key="29">
    <source>
        <dbReference type="ARBA" id="ARBA00048703"/>
    </source>
</evidence>
<keyword evidence="5" id="KW-1003">Cell membrane</keyword>
<evidence type="ECO:0000256" key="13">
    <source>
        <dbReference type="ARBA" id="ARBA00023098"/>
    </source>
</evidence>
<comment type="similarity">
    <text evidence="3">Belongs to the nucleotide pyrophosphatase/phosphodiesterase family.</text>
</comment>
<evidence type="ECO:0000256" key="10">
    <source>
        <dbReference type="ARBA" id="ARBA00022801"/>
    </source>
</evidence>
<evidence type="ECO:0000256" key="28">
    <source>
        <dbReference type="ARBA" id="ARBA00048234"/>
    </source>
</evidence>
<evidence type="ECO:0000256" key="15">
    <source>
        <dbReference type="ARBA" id="ARBA00023157"/>
    </source>
</evidence>
<comment type="catalytic activity">
    <reaction evidence="23">
        <text>glycero-2-phosphocholine + H2O = phosphocholine + glycerol + H(+)</text>
        <dbReference type="Rhea" id="RHEA:61684"/>
        <dbReference type="ChEBI" id="CHEBI:15377"/>
        <dbReference type="ChEBI" id="CHEBI:15378"/>
        <dbReference type="ChEBI" id="CHEBI:17754"/>
        <dbReference type="ChEBI" id="CHEBI:144950"/>
        <dbReference type="ChEBI" id="CHEBI:295975"/>
    </reaction>
    <physiologicalReaction direction="left-to-right" evidence="23">
        <dbReference type="Rhea" id="RHEA:61685"/>
    </physiologicalReaction>
</comment>
<evidence type="ECO:0000256" key="3">
    <source>
        <dbReference type="ARBA" id="ARBA00010594"/>
    </source>
</evidence>
<sequence length="404" mass="46610">MNLDSLDPHSGFRELLRRGATVDHMTPDFPSLSYPNYYSLMTGRHCESHHMTGNYMWDERSDKHFLIGINPDSRLPLWWEGAEPLWVTAQRQGKRVHMYYWPGCEVEILGVRPQICEEYYYNPSVQNFTESLRRSVDALSSGDADLAAVYYEKMDVEGHHFGPESPEVRRSLQELDRALGTLCQRLTDKGLWEQLNVMMFSDHGMTRVQWEDRVIELDRLINMSHILKMMDRGPVVSLWPLKDKFQQVSAALEHVPHMQTYTKAGFPERFHYGRGRFVSPLTLVAEPGWFIVQNKSVLPYWRNESEGPARGWQRGWHGYDNQHRDMGGFFLAAGPDFKENVSAAPILSVDVYNLMCRTLGVEPLPNNGSWSRVEALLSSAGPLRTAGPMRWWILCSVLLLMDRC</sequence>
<keyword evidence="17" id="KW-0449">Lipoprotein</keyword>
<keyword evidence="33" id="KW-1185">Reference proteome</keyword>
<evidence type="ECO:0000256" key="6">
    <source>
        <dbReference type="ARBA" id="ARBA00022553"/>
    </source>
</evidence>
<dbReference type="Gene3D" id="3.30.1360.180">
    <property type="match status" value="1"/>
</dbReference>
<evidence type="ECO:0000256" key="27">
    <source>
        <dbReference type="ARBA" id="ARBA00048209"/>
    </source>
</evidence>
<comment type="catalytic activity">
    <reaction evidence="21">
        <text>1-dodecanoyl-sn-glycero-3-phosphocholine + H2O = 1-dodecanoyl-sn-glycerol + phosphocholine + H(+)</text>
        <dbReference type="Rhea" id="RHEA:41127"/>
        <dbReference type="ChEBI" id="CHEBI:15377"/>
        <dbReference type="ChEBI" id="CHEBI:15378"/>
        <dbReference type="ChEBI" id="CHEBI:74966"/>
        <dbReference type="ChEBI" id="CHEBI:75529"/>
        <dbReference type="ChEBI" id="CHEBI:295975"/>
    </reaction>
    <physiologicalReaction direction="left-to-right" evidence="21">
        <dbReference type="Rhea" id="RHEA:41128"/>
    </physiologicalReaction>
</comment>
<evidence type="ECO:0000256" key="26">
    <source>
        <dbReference type="ARBA" id="ARBA00047779"/>
    </source>
</evidence>
<comment type="catalytic activity">
    <reaction evidence="31">
        <text>1-(5Z,8Z,11Z,14Z-eicosatetraenoyl)-sn-glycero-3-phosphocholine + H2O = 1-(5Z,8Z,11Z,14Z-eicosatetraenoyl)-sn-glycerol + phosphocholine + H(+)</text>
        <dbReference type="Rhea" id="RHEA:41003"/>
        <dbReference type="ChEBI" id="CHEBI:15377"/>
        <dbReference type="ChEBI" id="CHEBI:15378"/>
        <dbReference type="ChEBI" id="CHEBI:34071"/>
        <dbReference type="ChEBI" id="CHEBI:74344"/>
        <dbReference type="ChEBI" id="CHEBI:295975"/>
    </reaction>
    <physiologicalReaction direction="left-to-right" evidence="31">
        <dbReference type="Rhea" id="RHEA:41004"/>
    </physiologicalReaction>
</comment>
<evidence type="ECO:0000256" key="12">
    <source>
        <dbReference type="ARBA" id="ARBA00022963"/>
    </source>
</evidence>
<dbReference type="EC" id="3.1.4.38" evidence="4"/>
<evidence type="ECO:0000256" key="14">
    <source>
        <dbReference type="ARBA" id="ARBA00023136"/>
    </source>
</evidence>
<keyword evidence="12" id="KW-0442">Lipid degradation</keyword>
<dbReference type="Pfam" id="PF01663">
    <property type="entry name" value="Phosphodiest"/>
    <property type="match status" value="1"/>
</dbReference>
<dbReference type="GO" id="GO:0016042">
    <property type="term" value="P:lipid catabolic process"/>
    <property type="evidence" value="ECO:0007669"/>
    <property type="project" value="UniProtKB-KW"/>
</dbReference>
<evidence type="ECO:0000256" key="24">
    <source>
        <dbReference type="ARBA" id="ARBA00047494"/>
    </source>
</evidence>
<evidence type="ECO:0000256" key="20">
    <source>
        <dbReference type="ARBA" id="ARBA00046203"/>
    </source>
</evidence>
<proteinExistence type="inferred from homology"/>
<keyword evidence="9" id="KW-0732">Signal</keyword>
<comment type="catalytic activity">
    <reaction evidence="25">
        <text>a 1-acyl-sn-glycero-3-phosphocholine + H2O = a 1-acyl-sn-glycerol + phosphocholine + H(+)</text>
        <dbReference type="Rhea" id="RHEA:44720"/>
        <dbReference type="ChEBI" id="CHEBI:15377"/>
        <dbReference type="ChEBI" id="CHEBI:15378"/>
        <dbReference type="ChEBI" id="CHEBI:58168"/>
        <dbReference type="ChEBI" id="CHEBI:64683"/>
        <dbReference type="ChEBI" id="CHEBI:295975"/>
    </reaction>
    <physiologicalReaction direction="left-to-right" evidence="25">
        <dbReference type="Rhea" id="RHEA:44721"/>
    </physiologicalReaction>
</comment>
<keyword evidence="7" id="KW-0336">GPI-anchor</keyword>
<dbReference type="GO" id="GO:0019695">
    <property type="term" value="P:choline metabolic process"/>
    <property type="evidence" value="ECO:0007669"/>
    <property type="project" value="TreeGrafter"/>
</dbReference>
<dbReference type="PANTHER" id="PTHR10151">
    <property type="entry name" value="ECTONUCLEOTIDE PYROPHOSPHATASE/PHOSPHODIESTERASE"/>
    <property type="match status" value="1"/>
</dbReference>
<keyword evidence="8" id="KW-0479">Metal-binding</keyword>
<evidence type="ECO:0000256" key="21">
    <source>
        <dbReference type="ARBA" id="ARBA00047290"/>
    </source>
</evidence>
<keyword evidence="13" id="KW-0443">Lipid metabolism</keyword>
<dbReference type="PANTHER" id="PTHR10151:SF66">
    <property type="entry name" value="GLYCEROPHOSPHOCHOLINE CHOLINEPHOSPHODIESTERASE ENPP6"/>
    <property type="match status" value="1"/>
</dbReference>
<protein>
    <recommendedName>
        <fullName evidence="4">glycerophosphocholine cholinephosphodiesterase</fullName>
        <ecNumber evidence="4">3.1.4.38</ecNumber>
    </recommendedName>
    <alternativeName>
        <fullName evidence="19">Choline-specific glycerophosphodiester phosphodiesterase</fullName>
    </alternativeName>
    <alternativeName>
        <fullName evidence="18">Ectonucleotide pyrophosphatase/phosphodiesterase family member 6</fullName>
    </alternativeName>
</protein>
<gene>
    <name evidence="32" type="ORF">KC01_LOCUS38999</name>
</gene>
<keyword evidence="6" id="KW-0597">Phosphoprotein</keyword>
<evidence type="ECO:0000256" key="16">
    <source>
        <dbReference type="ARBA" id="ARBA00023180"/>
    </source>
</evidence>
<dbReference type="GO" id="GO:0046872">
    <property type="term" value="F:metal ion binding"/>
    <property type="evidence" value="ECO:0007669"/>
    <property type="project" value="UniProtKB-KW"/>
</dbReference>
<evidence type="ECO:0000256" key="19">
    <source>
        <dbReference type="ARBA" id="ARBA00032556"/>
    </source>
</evidence>
<accession>A0AAV2MGZ0</accession>
<keyword evidence="14" id="KW-0472">Membrane</keyword>
<dbReference type="CDD" id="cd16018">
    <property type="entry name" value="Enpp"/>
    <property type="match status" value="1"/>
</dbReference>
<evidence type="ECO:0000256" key="22">
    <source>
        <dbReference type="ARBA" id="ARBA00047322"/>
    </source>
</evidence>
<comment type="catalytic activity">
    <reaction evidence="29">
        <text>sn-glycerol 3-phosphocholine + H2O = phosphocholine + glycerol + H(+)</text>
        <dbReference type="Rhea" id="RHEA:19545"/>
        <dbReference type="ChEBI" id="CHEBI:15377"/>
        <dbReference type="ChEBI" id="CHEBI:15378"/>
        <dbReference type="ChEBI" id="CHEBI:16870"/>
        <dbReference type="ChEBI" id="CHEBI:17754"/>
        <dbReference type="ChEBI" id="CHEBI:295975"/>
        <dbReference type="EC" id="3.1.4.38"/>
    </reaction>
    <physiologicalReaction direction="left-to-right" evidence="29">
        <dbReference type="Rhea" id="RHEA:19546"/>
    </physiologicalReaction>
</comment>
<dbReference type="EMBL" id="OZ035830">
    <property type="protein sequence ID" value="CAL1612698.1"/>
    <property type="molecule type" value="Genomic_DNA"/>
</dbReference>
<dbReference type="InterPro" id="IPR017850">
    <property type="entry name" value="Alkaline_phosphatase_core_sf"/>
</dbReference>
<evidence type="ECO:0000256" key="7">
    <source>
        <dbReference type="ARBA" id="ARBA00022622"/>
    </source>
</evidence>
<dbReference type="Gene3D" id="3.40.720.10">
    <property type="entry name" value="Alkaline Phosphatase, subunit A"/>
    <property type="match status" value="1"/>
</dbReference>
<dbReference type="GO" id="GO:0047390">
    <property type="term" value="F:glycerophosphocholine cholinephosphodiesterase activity"/>
    <property type="evidence" value="ECO:0007669"/>
    <property type="project" value="UniProtKB-EC"/>
</dbReference>
<evidence type="ECO:0000256" key="4">
    <source>
        <dbReference type="ARBA" id="ARBA00012318"/>
    </source>
</evidence>
<evidence type="ECO:0000256" key="9">
    <source>
        <dbReference type="ARBA" id="ARBA00022729"/>
    </source>
</evidence>
<keyword evidence="15" id="KW-1015">Disulfide bond</keyword>
<reference evidence="32 33" key="1">
    <citation type="submission" date="2024-04" db="EMBL/GenBank/DDBJ databases">
        <authorList>
            <person name="Waldvogel A.-M."/>
            <person name="Schoenle A."/>
        </authorList>
    </citation>
    <scope>NUCLEOTIDE SEQUENCE [LARGE SCALE GENOMIC DNA]</scope>
</reference>
<evidence type="ECO:0000256" key="8">
    <source>
        <dbReference type="ARBA" id="ARBA00022723"/>
    </source>
</evidence>
<comment type="cofactor">
    <cofactor evidence="1">
        <name>Zn(2+)</name>
        <dbReference type="ChEBI" id="CHEBI:29105"/>
    </cofactor>
</comment>
<comment type="catalytic activity">
    <reaction evidence="26">
        <text>1-tetradecanoyl-sn-glycero-3-phosphocholine + H2O = 1-tetradecanoyl-sn-glycerol + phosphocholine + H(+)</text>
        <dbReference type="Rhea" id="RHEA:40999"/>
        <dbReference type="ChEBI" id="CHEBI:15377"/>
        <dbReference type="ChEBI" id="CHEBI:15378"/>
        <dbReference type="ChEBI" id="CHEBI:64489"/>
        <dbReference type="ChEBI" id="CHEBI:75536"/>
        <dbReference type="ChEBI" id="CHEBI:295975"/>
    </reaction>
    <physiologicalReaction direction="left-to-right" evidence="26">
        <dbReference type="Rhea" id="RHEA:41000"/>
    </physiologicalReaction>
</comment>
<evidence type="ECO:0000256" key="11">
    <source>
        <dbReference type="ARBA" id="ARBA00022833"/>
    </source>
</evidence>
<evidence type="ECO:0000256" key="25">
    <source>
        <dbReference type="ARBA" id="ARBA00047600"/>
    </source>
</evidence>
<comment type="catalytic activity">
    <reaction evidence="22">
        <text>1-(9Z-octadecenoyl)-sn-glycero-3-phosphocholine + H2O = 1-(9Z-octadecenoyl)-sn-glycerol + phosphocholine + H(+)</text>
        <dbReference type="Rhea" id="RHEA:41091"/>
        <dbReference type="ChEBI" id="CHEBI:15377"/>
        <dbReference type="ChEBI" id="CHEBI:15378"/>
        <dbReference type="ChEBI" id="CHEBI:28610"/>
        <dbReference type="ChEBI" id="CHEBI:75757"/>
        <dbReference type="ChEBI" id="CHEBI:295975"/>
    </reaction>
    <physiologicalReaction direction="left-to-right" evidence="22">
        <dbReference type="Rhea" id="RHEA:41092"/>
    </physiologicalReaction>
</comment>
<comment type="function">
    <text evidence="20">Choline-specific glycerophosphodiesterase that hydrolyzes glycerophosphocholine (GPC) and lysophosphatidylcholine (LPC) and contributes to supplying choline to the cells. Has a preference for LPC with short (12:0 and 14:0) or polyunsaturated (18:2 and 20:4) fatty acids. In vitro, hydrolyzes only choline-containing lysophospholipids, such as sphingosylphosphorylcholine (SPC), platelet-activating factor (PAF) and lysoPAF, but not other lysophospholipids.</text>
</comment>
<organism evidence="32 33">
    <name type="scientific">Knipowitschia caucasica</name>
    <name type="common">Caucasian dwarf goby</name>
    <name type="synonym">Pomatoschistus caucasicus</name>
    <dbReference type="NCBI Taxonomy" id="637954"/>
    <lineage>
        <taxon>Eukaryota</taxon>
        <taxon>Metazoa</taxon>
        <taxon>Chordata</taxon>
        <taxon>Craniata</taxon>
        <taxon>Vertebrata</taxon>
        <taxon>Euteleostomi</taxon>
        <taxon>Actinopterygii</taxon>
        <taxon>Neopterygii</taxon>
        <taxon>Teleostei</taxon>
        <taxon>Neoteleostei</taxon>
        <taxon>Acanthomorphata</taxon>
        <taxon>Gobiaria</taxon>
        <taxon>Gobiiformes</taxon>
        <taxon>Gobioidei</taxon>
        <taxon>Gobiidae</taxon>
        <taxon>Gobiinae</taxon>
        <taxon>Knipowitschia</taxon>
    </lineage>
</organism>
<comment type="catalytic activity">
    <reaction evidence="28">
        <text>sphing-4-enine-phosphocholine + H2O = sphing-4-enine + phosphocholine + H(+)</text>
        <dbReference type="Rhea" id="RHEA:41095"/>
        <dbReference type="ChEBI" id="CHEBI:15377"/>
        <dbReference type="ChEBI" id="CHEBI:15378"/>
        <dbReference type="ChEBI" id="CHEBI:57756"/>
        <dbReference type="ChEBI" id="CHEBI:58906"/>
        <dbReference type="ChEBI" id="CHEBI:295975"/>
    </reaction>
    <physiologicalReaction direction="left-to-right" evidence="28">
        <dbReference type="Rhea" id="RHEA:41096"/>
    </physiologicalReaction>
</comment>
<keyword evidence="11" id="KW-0862">Zinc</keyword>
<evidence type="ECO:0000256" key="18">
    <source>
        <dbReference type="ARBA" id="ARBA00031167"/>
    </source>
</evidence>
<name>A0AAV2MGZ0_KNICA</name>
<evidence type="ECO:0000256" key="30">
    <source>
        <dbReference type="ARBA" id="ARBA00049092"/>
    </source>
</evidence>
<keyword evidence="10" id="KW-0378">Hydrolase</keyword>
<dbReference type="GO" id="GO:0005886">
    <property type="term" value="C:plasma membrane"/>
    <property type="evidence" value="ECO:0007669"/>
    <property type="project" value="UniProtKB-SubCell"/>
</dbReference>
<comment type="catalytic activity">
    <reaction evidence="30">
        <text>1-(9Z,12Z)-octadecadienoyl-sn-glycero-3-phosphocholine + H2O = 1-(9Z,12Z-octadecadienoyl)-sn-glycerol + phosphocholine + H(+)</text>
        <dbReference type="Rhea" id="RHEA:41115"/>
        <dbReference type="ChEBI" id="CHEBI:15377"/>
        <dbReference type="ChEBI" id="CHEBI:15378"/>
        <dbReference type="ChEBI" id="CHEBI:28733"/>
        <dbReference type="ChEBI" id="CHEBI:75561"/>
        <dbReference type="ChEBI" id="CHEBI:295975"/>
    </reaction>
    <physiologicalReaction direction="left-to-right" evidence="30">
        <dbReference type="Rhea" id="RHEA:41116"/>
    </physiologicalReaction>
</comment>
<evidence type="ECO:0000256" key="31">
    <source>
        <dbReference type="ARBA" id="ARBA00049320"/>
    </source>
</evidence>
<evidence type="ECO:0000256" key="2">
    <source>
        <dbReference type="ARBA" id="ARBA00004609"/>
    </source>
</evidence>
<comment type="subcellular location">
    <subcellularLocation>
        <location evidence="2">Cell membrane</location>
        <topology evidence="2">Lipid-anchor</topology>
        <topology evidence="2">GPI-anchor</topology>
    </subcellularLocation>
</comment>
<evidence type="ECO:0000313" key="32">
    <source>
        <dbReference type="EMBL" id="CAL1612698.1"/>
    </source>
</evidence>
<evidence type="ECO:0000313" key="33">
    <source>
        <dbReference type="Proteomes" id="UP001497482"/>
    </source>
</evidence>
<dbReference type="Proteomes" id="UP001497482">
    <property type="component" value="Chromosome 8"/>
</dbReference>
<evidence type="ECO:0000256" key="17">
    <source>
        <dbReference type="ARBA" id="ARBA00023288"/>
    </source>
</evidence>
<dbReference type="AlphaFoldDB" id="A0AAV2MGZ0"/>
<dbReference type="InterPro" id="IPR002591">
    <property type="entry name" value="Phosphodiest/P_Trfase"/>
</dbReference>
<dbReference type="SUPFAM" id="SSF53649">
    <property type="entry name" value="Alkaline phosphatase-like"/>
    <property type="match status" value="1"/>
</dbReference>
<comment type="catalytic activity">
    <reaction evidence="24">
        <text>a 1-O-alkyl-sn-glycero-3-phosphocholine + H2O = a 1-O-alkyl-sn-glycerol + phosphocholine + H(+)</text>
        <dbReference type="Rhea" id="RHEA:36083"/>
        <dbReference type="ChEBI" id="CHEBI:15377"/>
        <dbReference type="ChEBI" id="CHEBI:15378"/>
        <dbReference type="ChEBI" id="CHEBI:15850"/>
        <dbReference type="ChEBI" id="CHEBI:30909"/>
        <dbReference type="ChEBI" id="CHEBI:295975"/>
    </reaction>
    <physiologicalReaction direction="left-to-right" evidence="24">
        <dbReference type="Rhea" id="RHEA:36084"/>
    </physiologicalReaction>
</comment>
<comment type="catalytic activity">
    <reaction evidence="27">
        <text>1-hexadecanoyl-sn-glycero-3-phosphocholine + H2O = 1-hexadecanoyl-sn-glycerol + phosphocholine + H(+)</text>
        <dbReference type="Rhea" id="RHEA:41119"/>
        <dbReference type="ChEBI" id="CHEBI:15377"/>
        <dbReference type="ChEBI" id="CHEBI:15378"/>
        <dbReference type="ChEBI" id="CHEBI:72998"/>
        <dbReference type="ChEBI" id="CHEBI:75542"/>
        <dbReference type="ChEBI" id="CHEBI:295975"/>
    </reaction>
    <physiologicalReaction direction="left-to-right" evidence="27">
        <dbReference type="Rhea" id="RHEA:41120"/>
    </physiologicalReaction>
</comment>
<evidence type="ECO:0000256" key="23">
    <source>
        <dbReference type="ARBA" id="ARBA00047482"/>
    </source>
</evidence>